<feature type="compositionally biased region" description="Polar residues" evidence="1">
    <location>
        <begin position="11"/>
        <end position="26"/>
    </location>
</feature>
<evidence type="ECO:0000256" key="2">
    <source>
        <dbReference type="SAM" id="Phobius"/>
    </source>
</evidence>
<gene>
    <name evidence="3" type="ORF">JN03_0677</name>
</gene>
<feature type="transmembrane region" description="Helical" evidence="2">
    <location>
        <begin position="32"/>
        <end position="55"/>
    </location>
</feature>
<sequence length="1012" mass="116270">MKEQEQKKLNNQEVKPQANQDKVKTQNPKTKVIVWSAAGAAVAALSSVVSLSTVFSNQRKVAYLDKVLQSLKIDVKDKETKTKDDIKNIADFVASGLNNKLYELIVETEENEVNKQPLDKDKPYTTFRTKFAIRNKFTKAQSNYQSFEFRNIKPPKEKVELNQLGKERVVVKFFDGFRRELNLASEALKQENGKYKHFEVFLKDNNSDDLKYEIVNVKAIADDNKSEAIISYQLKVKSINDDKFTSDVLEVKFNDFAKTSEQLTEYLSQVTFSYENANATYIQDAIQTKVIGKKDGDILPSNYELRFDEFIKEGEHPKKITAKVRIRDNVNNIISDAKDIEITGFKNYLTPEELNNYIDTVQFDVDGKDSKTILDIATYSQLSKISFDESKYEVDLDTLIIEKLHDLVSLNVHFRIKEKNGKPGIYSKQKTIKIQDFKMPEKLVNDLAQQVSFDVSTKSTKMAHEFWDKFDSIDIKVIDPRIDFVDTPSVKQTDANKITITYKVKDKKNPSTVSQEYSKTIDGFKLSTENEVDFSYEIIEHNGHKAALLNGRKNLYRFKIPAKIGSYKVIKVATLFSDVNSSYSNSPLYGVILEEGIQEVSNLIISTDNVDSEQARIAAIKLPKSIKKISSLINGDSSALAYLEMYDNVETIEGQLFTTFCNYIEKNKEYKASDTNNNFYYFNSINEFSTFFAEQSPDGGRSGKGSFRIELKDSGESKKIKLNNSYISDFSFLESHNGEILYKVTDNYEAKQELNEKLEYKKIAKNALSGLKIQKIDLHLPKLDKDQQENFILEKMKKLEEIKLTNHKFDQFPMSKLLNDINSLKEITFPNFSDSSEKKIIDFKLIGISEKVYFPTNVEEIKFRTLSYKKIMNLDKLTKLKILHEHSFTGFGDNATLDFSNCPLEEIKRAAFQWSNNNITIILPATVKKVDPFILFYTEKNGKYNILNSPSLYTEQDLETIELTSITNVNIKIKGIETKPEGWSKYWVGQYWREGKPNGEDGELKITWNYNS</sequence>
<name>A0A4R7TRU8_9BACT</name>
<accession>A0A4R7TRU8</accession>
<evidence type="ECO:0000256" key="1">
    <source>
        <dbReference type="SAM" id="MobiDB-lite"/>
    </source>
</evidence>
<reference evidence="3 4" key="1">
    <citation type="submission" date="2019-03" db="EMBL/GenBank/DDBJ databases">
        <title>Genomic Encyclopedia of Archaeal and Bacterial Type Strains, Phase II (KMG-II): from individual species to whole genera.</title>
        <authorList>
            <person name="Goeker M."/>
        </authorList>
    </citation>
    <scope>NUCLEOTIDE SEQUENCE [LARGE SCALE GENOMIC DNA]</scope>
    <source>
        <strain evidence="3 4">ATCC 25591</strain>
    </source>
</reference>
<evidence type="ECO:0000313" key="4">
    <source>
        <dbReference type="Proteomes" id="UP000294882"/>
    </source>
</evidence>
<evidence type="ECO:0000313" key="3">
    <source>
        <dbReference type="EMBL" id="TDU95381.1"/>
    </source>
</evidence>
<feature type="compositionally biased region" description="Basic and acidic residues" evidence="1">
    <location>
        <begin position="1"/>
        <end position="10"/>
    </location>
</feature>
<dbReference type="AlphaFoldDB" id="A0A4R7TRU8"/>
<keyword evidence="2" id="KW-1133">Transmembrane helix</keyword>
<feature type="region of interest" description="Disordered" evidence="1">
    <location>
        <begin position="1"/>
        <end position="26"/>
    </location>
</feature>
<proteinExistence type="predicted"/>
<dbReference type="EMBL" id="SOCH01000007">
    <property type="protein sequence ID" value="TDU95381.1"/>
    <property type="molecule type" value="Genomic_DNA"/>
</dbReference>
<dbReference type="Proteomes" id="UP000294882">
    <property type="component" value="Unassembled WGS sequence"/>
</dbReference>
<keyword evidence="2" id="KW-0472">Membrane</keyword>
<comment type="caution">
    <text evidence="3">The sequence shown here is derived from an EMBL/GenBank/DDBJ whole genome shotgun (WGS) entry which is preliminary data.</text>
</comment>
<dbReference type="RefSeq" id="WP_134076741.1">
    <property type="nucleotide sequence ID" value="NZ_SOCH01000007.1"/>
</dbReference>
<keyword evidence="2" id="KW-0812">Transmembrane</keyword>
<organism evidence="3 4">
    <name type="scientific">Metamycoplasma hyosynoviae</name>
    <dbReference type="NCBI Taxonomy" id="29559"/>
    <lineage>
        <taxon>Bacteria</taxon>
        <taxon>Bacillati</taxon>
        <taxon>Mycoplasmatota</taxon>
        <taxon>Mycoplasmoidales</taxon>
        <taxon>Metamycoplasmataceae</taxon>
        <taxon>Metamycoplasma</taxon>
    </lineage>
</organism>
<evidence type="ECO:0008006" key="5">
    <source>
        <dbReference type="Google" id="ProtNLM"/>
    </source>
</evidence>
<protein>
    <recommendedName>
        <fullName evidence="5">Leucine rich repeat (LRR) protein</fullName>
    </recommendedName>
</protein>